<sequence>MMENLYFGVVASAVLMMALAPGFIVWLSVKDRK</sequence>
<evidence type="ECO:0000313" key="2">
    <source>
        <dbReference type="EMBL" id="QIG68429.1"/>
    </source>
</evidence>
<evidence type="ECO:0000313" key="3">
    <source>
        <dbReference type="Proteomes" id="UP000612664"/>
    </source>
</evidence>
<keyword evidence="1" id="KW-0472">Membrane</keyword>
<gene>
    <name evidence="2" type="ORF">EVB62_027</name>
</gene>
<protein>
    <submittedName>
        <fullName evidence="2">Uncharacterized protein</fullName>
    </submittedName>
</protein>
<name>A0A7S5RAA6_9CAUD</name>
<dbReference type="Proteomes" id="UP000612664">
    <property type="component" value="Segment"/>
</dbReference>
<feature type="transmembrane region" description="Helical" evidence="1">
    <location>
        <begin position="6"/>
        <end position="29"/>
    </location>
</feature>
<reference evidence="2 3" key="1">
    <citation type="submission" date="2020-01" db="EMBL/GenBank/DDBJ databases">
        <title>Patterns of diversity and host range of bacteriophage communities associated with bean-nodulatin bacteria.</title>
        <authorList>
            <person name="Vann Cauwenberghe J."/>
            <person name="Santamaria R.I."/>
            <person name="Bustos P."/>
            <person name="Juarez S."/>
            <person name="Gonzalez V."/>
        </authorList>
    </citation>
    <scope>NUCLEOTIDE SEQUENCE [LARGE SCALE GENOMIC DNA]</scope>
    <source>
        <strain evidence="3">RHph</strain>
    </source>
</reference>
<keyword evidence="1" id="KW-1133">Transmembrane helix</keyword>
<keyword evidence="3" id="KW-1185">Reference proteome</keyword>
<dbReference type="EMBL" id="MN988492">
    <property type="protein sequence ID" value="QIG68429.1"/>
    <property type="molecule type" value="Genomic_DNA"/>
</dbReference>
<evidence type="ECO:0000256" key="1">
    <source>
        <dbReference type="SAM" id="Phobius"/>
    </source>
</evidence>
<organism evidence="2 3">
    <name type="scientific">Rhizobium phage RHph_TM33</name>
    <dbReference type="NCBI Taxonomy" id="2509765"/>
    <lineage>
        <taxon>Viruses</taxon>
        <taxon>Duplodnaviria</taxon>
        <taxon>Heunggongvirae</taxon>
        <taxon>Uroviricota</taxon>
        <taxon>Caudoviricetes</taxon>
        <taxon>Autographivirales</taxon>
        <taxon>Dunnvirinae</taxon>
        <taxon>Cuernavacavirus</taxon>
        <taxon>Cuernavacavirus RHphTM33</taxon>
    </lineage>
</organism>
<accession>A0A7S5RAA6</accession>
<keyword evidence="1" id="KW-0812">Transmembrane</keyword>
<proteinExistence type="predicted"/>